<evidence type="ECO:0000313" key="7">
    <source>
        <dbReference type="EMBL" id="KHD04835.1"/>
    </source>
</evidence>
<organism evidence="7 8">
    <name type="scientific">Candidatus Thiomargarita nelsonii</name>
    <dbReference type="NCBI Taxonomy" id="1003181"/>
    <lineage>
        <taxon>Bacteria</taxon>
        <taxon>Pseudomonadati</taxon>
        <taxon>Pseudomonadota</taxon>
        <taxon>Gammaproteobacteria</taxon>
        <taxon>Thiotrichales</taxon>
        <taxon>Thiotrichaceae</taxon>
        <taxon>Thiomargarita</taxon>
    </lineage>
</organism>
<evidence type="ECO:0000313" key="8">
    <source>
        <dbReference type="Proteomes" id="UP000030428"/>
    </source>
</evidence>
<evidence type="ECO:0000256" key="4">
    <source>
        <dbReference type="ARBA" id="ARBA00022989"/>
    </source>
</evidence>
<dbReference type="GO" id="GO:0016765">
    <property type="term" value="F:transferase activity, transferring alkyl or aryl (other than methyl) groups"/>
    <property type="evidence" value="ECO:0007669"/>
    <property type="project" value="InterPro"/>
</dbReference>
<dbReference type="AlphaFoldDB" id="A0A0A6P1S4"/>
<comment type="subcellular location">
    <subcellularLocation>
        <location evidence="1">Membrane</location>
        <topology evidence="1">Multi-pass membrane protein</topology>
    </subcellularLocation>
</comment>
<proteinExistence type="predicted"/>
<keyword evidence="5 6" id="KW-0472">Membrane</keyword>
<keyword evidence="4 6" id="KW-1133">Transmembrane helix</keyword>
<dbReference type="Proteomes" id="UP000030428">
    <property type="component" value="Unassembled WGS sequence"/>
</dbReference>
<dbReference type="InterPro" id="IPR000537">
    <property type="entry name" value="UbiA_prenyltransferase"/>
</dbReference>
<feature type="transmembrane region" description="Helical" evidence="6">
    <location>
        <begin position="194"/>
        <end position="217"/>
    </location>
</feature>
<dbReference type="InterPro" id="IPR044878">
    <property type="entry name" value="UbiA_sf"/>
</dbReference>
<sequence>MFLTDKAKFFGSPIFSALWLLLVSIVRSVIEIKLQEPFLYAEISTVAHFLSFYLLCYVVTAIIIFYGRNKGLYDALAWTNLVFIILPFPPLIDYVVYVEPQIYSYAPKEHFLGNLLTFFSMYGDGSWGQRILGAYVFFMTGFSVFLSHKKIIRAFIASLANYLYTAFVSVEWIRSLLPSGSVDVPEAIYISDSVINQGFTIYYVLIAQIFVLTTWFLSHKNALPSLIASLRPIRSLHWVLVGMLGIALSSNPLPWALIITQLIVITFSCLLGWWFIALVNDYNDLAIDKLSNPKRLFVQMPQLINEKEAWFGWLAITSTLMALSLGLIPFLLMLCYLFGGIVYSVPSSLKVRRYAISSSSIGAGSALFYLMGTMAYIPIDGMVFENINWYVVFALIFGFGMAGYIKDEKDSFADKQAGVATLFTIFPYNQARKITGLLLLGGWCVLLTISLNLYTFIIGCLCAIAAILLYSKQKNPIIQISLFQVFLASMIISGLLNKEIIQDYIIW</sequence>
<dbReference type="GO" id="GO:0016020">
    <property type="term" value="C:membrane"/>
    <property type="evidence" value="ECO:0007669"/>
    <property type="project" value="UniProtKB-SubCell"/>
</dbReference>
<evidence type="ECO:0000256" key="2">
    <source>
        <dbReference type="ARBA" id="ARBA00022475"/>
    </source>
</evidence>
<keyword evidence="2" id="KW-1003">Cell membrane</keyword>
<feature type="transmembrane region" description="Helical" evidence="6">
    <location>
        <begin position="38"/>
        <end position="66"/>
    </location>
</feature>
<feature type="transmembrane region" description="Helical" evidence="6">
    <location>
        <begin position="127"/>
        <end position="147"/>
    </location>
</feature>
<feature type="transmembrane region" description="Helical" evidence="6">
    <location>
        <begin position="78"/>
        <end position="97"/>
    </location>
</feature>
<evidence type="ECO:0000256" key="6">
    <source>
        <dbReference type="SAM" id="Phobius"/>
    </source>
</evidence>
<feature type="transmembrane region" description="Helical" evidence="6">
    <location>
        <begin position="253"/>
        <end position="276"/>
    </location>
</feature>
<dbReference type="EMBL" id="JSZA02000019">
    <property type="protein sequence ID" value="KHD04835.1"/>
    <property type="molecule type" value="Genomic_DNA"/>
</dbReference>
<keyword evidence="3 6" id="KW-0812">Transmembrane</keyword>
<gene>
    <name evidence="7" type="ORF">PN36_06805</name>
</gene>
<protein>
    <recommendedName>
        <fullName evidence="9">UbiA prenyltransferase</fullName>
    </recommendedName>
</protein>
<feature type="transmembrane region" description="Helical" evidence="6">
    <location>
        <begin position="476"/>
        <end position="496"/>
    </location>
</feature>
<feature type="transmembrane region" description="Helical" evidence="6">
    <location>
        <begin position="389"/>
        <end position="405"/>
    </location>
</feature>
<accession>A0A0A6P1S4</accession>
<feature type="transmembrane region" description="Helical" evidence="6">
    <location>
        <begin position="355"/>
        <end position="377"/>
    </location>
</feature>
<keyword evidence="8" id="KW-1185">Reference proteome</keyword>
<evidence type="ECO:0000256" key="1">
    <source>
        <dbReference type="ARBA" id="ARBA00004141"/>
    </source>
</evidence>
<name>A0A0A6P1S4_9GAMM</name>
<dbReference type="Gene3D" id="1.10.357.140">
    <property type="entry name" value="UbiA prenyltransferase"/>
    <property type="match status" value="1"/>
</dbReference>
<feature type="transmembrane region" description="Helical" evidence="6">
    <location>
        <begin position="437"/>
        <end position="470"/>
    </location>
</feature>
<comment type="caution">
    <text evidence="7">The sequence shown here is derived from an EMBL/GenBank/DDBJ whole genome shotgun (WGS) entry which is preliminary data.</text>
</comment>
<evidence type="ECO:0000256" key="5">
    <source>
        <dbReference type="ARBA" id="ARBA00023136"/>
    </source>
</evidence>
<dbReference type="Pfam" id="PF01040">
    <property type="entry name" value="UbiA"/>
    <property type="match status" value="1"/>
</dbReference>
<reference evidence="7 8" key="1">
    <citation type="journal article" date="2016" name="Front. Microbiol.">
        <title>Single-Cell (Meta-)Genomics of a Dimorphic Candidatus Thiomargarita nelsonii Reveals Genomic Plasticity.</title>
        <authorList>
            <person name="Flood B.E."/>
            <person name="Fliss P."/>
            <person name="Jones D.S."/>
            <person name="Dick G.J."/>
            <person name="Jain S."/>
            <person name="Kaster A.K."/>
            <person name="Winkel M."/>
            <person name="Mussmann M."/>
            <person name="Bailey J."/>
        </authorList>
    </citation>
    <scope>NUCLEOTIDE SEQUENCE [LARGE SCALE GENOMIC DNA]</scope>
    <source>
        <strain evidence="7">Hydrate Ridge</strain>
    </source>
</reference>
<feature type="transmembrane region" description="Helical" evidence="6">
    <location>
        <begin position="310"/>
        <end position="343"/>
    </location>
</feature>
<evidence type="ECO:0000256" key="3">
    <source>
        <dbReference type="ARBA" id="ARBA00022692"/>
    </source>
</evidence>
<evidence type="ECO:0008006" key="9">
    <source>
        <dbReference type="Google" id="ProtNLM"/>
    </source>
</evidence>